<keyword evidence="3" id="KW-0472">Membrane</keyword>
<dbReference type="Gene3D" id="1.10.10.1320">
    <property type="entry name" value="Anti-sigma factor, zinc-finger domain"/>
    <property type="match status" value="1"/>
</dbReference>
<dbReference type="InterPro" id="IPR041916">
    <property type="entry name" value="Anti_sigma_zinc_sf"/>
</dbReference>
<dbReference type="EMBL" id="DYZF01000251">
    <property type="protein sequence ID" value="HJE52274.1"/>
    <property type="molecule type" value="Genomic_DNA"/>
</dbReference>
<evidence type="ECO:0008006" key="6">
    <source>
        <dbReference type="Google" id="ProtNLM"/>
    </source>
</evidence>
<keyword evidence="3" id="KW-0812">Transmembrane</keyword>
<gene>
    <name evidence="4" type="ORF">K8V15_09950</name>
</gene>
<reference evidence="4" key="1">
    <citation type="journal article" date="2021" name="PeerJ">
        <title>Extensive microbial diversity within the chicken gut microbiome revealed by metagenomics and culture.</title>
        <authorList>
            <person name="Gilroy R."/>
            <person name="Ravi A."/>
            <person name="Getino M."/>
            <person name="Pursley I."/>
            <person name="Horton D.L."/>
            <person name="Alikhan N.F."/>
            <person name="Baker D."/>
            <person name="Gharbi K."/>
            <person name="Hall N."/>
            <person name="Watson M."/>
            <person name="Adriaenssens E.M."/>
            <person name="Foster-Nyarko E."/>
            <person name="Jarju S."/>
            <person name="Secka A."/>
            <person name="Antonio M."/>
            <person name="Oren A."/>
            <person name="Chaudhuri R.R."/>
            <person name="La Ragione R."/>
            <person name="Hildebrand F."/>
            <person name="Pallen M.J."/>
        </authorList>
    </citation>
    <scope>NUCLEOTIDE SEQUENCE</scope>
    <source>
        <strain evidence="4">ChiGjej3B3-7470</strain>
    </source>
</reference>
<evidence type="ECO:0000256" key="2">
    <source>
        <dbReference type="ARBA" id="ARBA00023163"/>
    </source>
</evidence>
<protein>
    <recommendedName>
        <fullName evidence="6">Zinc-finger domain-containing protein</fullName>
    </recommendedName>
</protein>
<proteinExistence type="predicted"/>
<organism evidence="4 5">
    <name type="scientific">Tessaracoccus flavescens</name>
    <dbReference type="NCBI Taxonomy" id="399497"/>
    <lineage>
        <taxon>Bacteria</taxon>
        <taxon>Bacillati</taxon>
        <taxon>Actinomycetota</taxon>
        <taxon>Actinomycetes</taxon>
        <taxon>Propionibacteriales</taxon>
        <taxon>Propionibacteriaceae</taxon>
        <taxon>Tessaracoccus</taxon>
    </lineage>
</organism>
<name>A0A921EPV7_9ACTN</name>
<evidence type="ECO:0000256" key="1">
    <source>
        <dbReference type="ARBA" id="ARBA00023015"/>
    </source>
</evidence>
<evidence type="ECO:0000313" key="4">
    <source>
        <dbReference type="EMBL" id="HJE52274.1"/>
    </source>
</evidence>
<dbReference type="Proteomes" id="UP000712713">
    <property type="component" value="Unassembled WGS sequence"/>
</dbReference>
<sequence>MAAACSRFRPDLSAFADGTLATKRWEQVGYHLAGCQKCRDEVAAISEVCSTLSSCRITSAPQNLTARLEEIAGEQASAPLYMAPGDGELPSQRKRRNRLAAQGSAALLAVMASVAVLAILIAPDPRRLTDPVGDAREQYSLSSSAINVSEAVGAVLLAFERGADLGTPVAYEPRELAAGEPVTPERAASLLRHSAASDLAISGVQRVWVSTGAGAFHSAQVHTEKVPGRGASLEVFDAQGTRFLSSFQPDVGVDAVRAPRSWEFTETLVPNRLHDGRAIQLVAVGESGPAAAWWFDEGTGLLLWSERFDSLGNTSIAVGYTTLELGEGHLDEGSMTQLISLEPASSSETDGWCRGLPRCPQDLGGLPLVAYSSSERDGDESMNLVYSDGFETAVVSWTPGRMDDDVTSRTDRSAGMPTVALWQWGPSVISVTTNGSPALLKTMCDELPEQKPYAPSLIDRAAMGLGRLVGVS</sequence>
<keyword evidence="3" id="KW-1133">Transmembrane helix</keyword>
<accession>A0A921EPV7</accession>
<evidence type="ECO:0000256" key="3">
    <source>
        <dbReference type="SAM" id="Phobius"/>
    </source>
</evidence>
<feature type="transmembrane region" description="Helical" evidence="3">
    <location>
        <begin position="99"/>
        <end position="122"/>
    </location>
</feature>
<dbReference type="AlphaFoldDB" id="A0A921EPV7"/>
<keyword evidence="2" id="KW-0804">Transcription</keyword>
<evidence type="ECO:0000313" key="5">
    <source>
        <dbReference type="Proteomes" id="UP000712713"/>
    </source>
</evidence>
<keyword evidence="1" id="KW-0805">Transcription regulation</keyword>
<reference evidence="4" key="2">
    <citation type="submission" date="2021-09" db="EMBL/GenBank/DDBJ databases">
        <authorList>
            <person name="Gilroy R."/>
        </authorList>
    </citation>
    <scope>NUCLEOTIDE SEQUENCE</scope>
    <source>
        <strain evidence="4">ChiGjej3B3-7470</strain>
    </source>
</reference>
<comment type="caution">
    <text evidence="4">The sequence shown here is derived from an EMBL/GenBank/DDBJ whole genome shotgun (WGS) entry which is preliminary data.</text>
</comment>